<evidence type="ECO:0000313" key="4">
    <source>
        <dbReference type="EMBL" id="CAD6255298.1"/>
    </source>
</evidence>
<evidence type="ECO:0000256" key="1">
    <source>
        <dbReference type="RuleBase" id="RU004915"/>
    </source>
</evidence>
<dbReference type="Pfam" id="PF00161">
    <property type="entry name" value="RIP"/>
    <property type="match status" value="3"/>
</dbReference>
<feature type="compositionally biased region" description="Polar residues" evidence="2">
    <location>
        <begin position="343"/>
        <end position="353"/>
    </location>
</feature>
<dbReference type="GO" id="GO:0090729">
    <property type="term" value="F:toxin activity"/>
    <property type="evidence" value="ECO:0007669"/>
    <property type="project" value="UniProtKB-KW"/>
</dbReference>
<dbReference type="GO" id="GO:0030598">
    <property type="term" value="F:rRNA N-glycosylase activity"/>
    <property type="evidence" value="ECO:0007669"/>
    <property type="project" value="UniProtKB-EC"/>
</dbReference>
<dbReference type="GO" id="GO:0017148">
    <property type="term" value="P:negative regulation of translation"/>
    <property type="evidence" value="ECO:0007669"/>
    <property type="project" value="UniProtKB-KW"/>
</dbReference>
<dbReference type="Pfam" id="PF20241">
    <property type="entry name" value="DUF6598"/>
    <property type="match status" value="2"/>
</dbReference>
<reference evidence="4" key="1">
    <citation type="submission" date="2020-10" db="EMBL/GenBank/DDBJ databases">
        <authorList>
            <person name="Han B."/>
            <person name="Lu T."/>
            <person name="Zhao Q."/>
            <person name="Huang X."/>
            <person name="Zhao Y."/>
        </authorList>
    </citation>
    <scope>NUCLEOTIDE SEQUENCE</scope>
</reference>
<dbReference type="PANTHER" id="PTHR33453:SF40">
    <property type="entry name" value="RRNA N-GLYCOSYLASE"/>
    <property type="match status" value="1"/>
</dbReference>
<keyword evidence="1" id="KW-0800">Toxin</keyword>
<feature type="region of interest" description="Disordered" evidence="2">
    <location>
        <begin position="1"/>
        <end position="31"/>
    </location>
</feature>
<name>A0A811QHL1_9POAL</name>
<feature type="domain" description="DUF6598" evidence="3">
    <location>
        <begin position="377"/>
        <end position="614"/>
    </location>
</feature>
<dbReference type="InterPro" id="IPR001574">
    <property type="entry name" value="Ribosome_inactivat_prot"/>
</dbReference>
<accession>A0A811QHL1</accession>
<feature type="compositionally biased region" description="Low complexity" evidence="2">
    <location>
        <begin position="331"/>
        <end position="341"/>
    </location>
</feature>
<evidence type="ECO:0000259" key="3">
    <source>
        <dbReference type="Pfam" id="PF20241"/>
    </source>
</evidence>
<keyword evidence="5" id="KW-1185">Reference proteome</keyword>
<evidence type="ECO:0000313" key="5">
    <source>
        <dbReference type="Proteomes" id="UP000604825"/>
    </source>
</evidence>
<comment type="catalytic activity">
    <reaction evidence="1">
        <text>Endohydrolysis of the N-glycosidic bond at one specific adenosine on the 28S rRNA.</text>
        <dbReference type="EC" id="3.2.2.22"/>
    </reaction>
</comment>
<comment type="similarity">
    <text evidence="1">Belongs to the ribosome-inactivating protein family.</text>
</comment>
<gene>
    <name evidence="4" type="ORF">NCGR_LOCUS38892</name>
</gene>
<dbReference type="PANTHER" id="PTHR33453">
    <property type="match status" value="1"/>
</dbReference>
<dbReference type="OrthoDB" id="694753at2759"/>
<protein>
    <recommendedName>
        <fullName evidence="3">DUF6598 domain-containing protein</fullName>
    </recommendedName>
</protein>
<dbReference type="EMBL" id="CAJGYO010000009">
    <property type="protein sequence ID" value="CAD6255298.1"/>
    <property type="molecule type" value="Genomic_DNA"/>
</dbReference>
<sequence>MTDLRRKLAEHPDSEDILGGHKDPNLSETGDHPVLAMQRADEQPARWIHVTLQAVEGDETSWTTLFMRDDNLYVLGFMNKQGDSFQLLDDNRNASTNMVLPITNGRDPELSRWGVSYMSMLGAKSNDHAVHKLEAAHLGRDFAKNAVRVLSSHPNPVAGIDLRPGVALAGLIVMVCESARMNPPHDSFSRGWSTGTGFAKQLMIENFWEHGKMSSKLMAWKTRGYASNVSTQNWQPHPIMELQTIHLVLRTHTPDQAKQEENKKSQHSKPDNAGNDGDYYSNKPGNNGGGGGPPRQSRGGHNAGGGNDTGSSGGGYASQPREAGGAGSSGGSASQPAGEAGDTSPSRGNSGSQPGELDVRSQGNGRPRVELLAIRADLHVKGTEIVVFDGRRGQIIYRKEEGEEETEQGMVELVLTGPYKGISAYGCFAIKINIPPATAGSSSGDAGGLIQWEWDCYDPKYAAQVDQLPVSHTICAPDKRPEVAEVTYVVMSDALEATVQVRLRLKDGHNTAGIGGEITARIDGFEDKYRSVLFRCAKGTRQCFSPTDDDSWFLLELARNVVAVPCGSALQIEVNLQIETGDGKKVELNNVPLRFANGISSSKTDDGNEVEVEVEVTWYPEIARPISHPPEQIITSKEAHLEKSITAPSSLEQIISGTLEAKMVSGHRTVVYTIGDELSFTEFIMDLRGILADHPDREDIFDRHHRSIFSSTREHPVLAKQRAEQPTRWIHVKLQAVKGEQTMSTTLIMRDDNLYVCGFMNQQGDSFELIENPDRSADILPVDEYNPQRLSWGLGYGSLLDVDTKGGLVRILAHVNPGQDFAMDAVHVLSCFPAWVDDRIRMKSPRLALAGLILIVCESARMNPIYNFFTSSWSRSSEDYTLFSDRDLTWDLMRGDVLNQYGRMSRQLLAWKSRRYSNPRPISPLRDIYLVLNYRLDPPHQAGGAESSSSFMDLSWSRHRKADGAKDRPRVELLAMHADLGVHGTTVIVFDGKRGHIIYRKQEQEEKGTMADLVLTGPCTSILAYGCFAIKIDIPGPYTSTGDGGGGGSIKWEWDCYDPEYAREVDKGPMTRTISSSGPGRNVEITYAVMSNALEATVQVKLRMKDGNSPCSVYGVITASIGDFKGQSILFRRTKETSQHLSPMTDSPQGVLYQLVRSLELARNVVAVPCGKRLHIGVDLSIETSKNQGASINPRFNNIILTFDNCSSWSSQRREVDGYEVEVNVALYPCGEYVPGPWKMDRMWQPDISYMVGNDAEGFSTFIIELRRLVTDHPRCRDLVADHPDLSSTSNNKVLRKVNVQEVNRTYLDTHRIQPESLFHIKLEAEAEEGVEETSSIILVMRCDNLDVIGFINMQDRRAFCYESGSRRVLPGEYSSEILDWRWGYYGRDREQILGPARLGKTFMAEAVRELSRFTGRGSEEAKRSLVGLMIMVCDSARMEPVREAMAGGWNKGGTELTEQLNNYDSRNWKVISGALLDWRDHAYQGWPENTKLQSIGITSPEDALKVVPLVFNDPYRICARRWPPY</sequence>
<keyword evidence="1" id="KW-0378">Hydrolase</keyword>
<proteinExistence type="inferred from homology"/>
<keyword evidence="1" id="KW-0611">Plant defense</keyword>
<dbReference type="Proteomes" id="UP000604825">
    <property type="component" value="Unassembled WGS sequence"/>
</dbReference>
<feature type="compositionally biased region" description="Basic and acidic residues" evidence="2">
    <location>
        <begin position="255"/>
        <end position="270"/>
    </location>
</feature>
<dbReference type="InterPro" id="IPR016138">
    <property type="entry name" value="Ribosome_inactivat_prot_sub1"/>
</dbReference>
<dbReference type="SUPFAM" id="SSF56371">
    <property type="entry name" value="Ribosome inactivating proteins (RIP)"/>
    <property type="match status" value="3"/>
</dbReference>
<dbReference type="Gene3D" id="3.40.420.10">
    <property type="entry name" value="Ricin (A subunit), domain 1"/>
    <property type="match status" value="3"/>
</dbReference>
<comment type="caution">
    <text evidence="4">The sequence shown here is derived from an EMBL/GenBank/DDBJ whole genome shotgun (WGS) entry which is preliminary data.</text>
</comment>
<evidence type="ECO:0000256" key="2">
    <source>
        <dbReference type="SAM" id="MobiDB-lite"/>
    </source>
</evidence>
<feature type="compositionally biased region" description="Gly residues" evidence="2">
    <location>
        <begin position="301"/>
        <end position="316"/>
    </location>
</feature>
<keyword evidence="1" id="KW-0652">Protein synthesis inhibitor</keyword>
<dbReference type="GO" id="GO:0006952">
    <property type="term" value="P:defense response"/>
    <property type="evidence" value="ECO:0007669"/>
    <property type="project" value="UniProtKB-KW"/>
</dbReference>
<dbReference type="InterPro" id="IPR046533">
    <property type="entry name" value="DUF6598"/>
</dbReference>
<feature type="region of interest" description="Disordered" evidence="2">
    <location>
        <begin position="255"/>
        <end position="364"/>
    </location>
</feature>
<dbReference type="InterPro" id="IPR036041">
    <property type="entry name" value="Ribosome-inact_prot_sf"/>
</dbReference>
<organism evidence="4 5">
    <name type="scientific">Miscanthus lutarioriparius</name>
    <dbReference type="NCBI Taxonomy" id="422564"/>
    <lineage>
        <taxon>Eukaryota</taxon>
        <taxon>Viridiplantae</taxon>
        <taxon>Streptophyta</taxon>
        <taxon>Embryophyta</taxon>
        <taxon>Tracheophyta</taxon>
        <taxon>Spermatophyta</taxon>
        <taxon>Magnoliopsida</taxon>
        <taxon>Liliopsida</taxon>
        <taxon>Poales</taxon>
        <taxon>Poaceae</taxon>
        <taxon>PACMAD clade</taxon>
        <taxon>Panicoideae</taxon>
        <taxon>Andropogonodae</taxon>
        <taxon>Andropogoneae</taxon>
        <taxon>Saccharinae</taxon>
        <taxon>Miscanthus</taxon>
    </lineage>
</organism>
<feature type="domain" description="DUF6598" evidence="3">
    <location>
        <begin position="980"/>
        <end position="1225"/>
    </location>
</feature>